<sequence length="154" mass="16705">MISLDVNGKVYEVDVPGDTLLLWVLRDHVGLKGTKYGCGIGECGTCTVHIDGEAARSCTITVGEVQRKKITTIEGLPENHPVKQAWVKEQVPQCGYCQPGVIMQVAGLLSKKPTPDADQVVGKMDDVICRCGSYPHIKQGIKTAIQIMKKEAKT</sequence>
<dbReference type="InterPro" id="IPR001041">
    <property type="entry name" value="2Fe-2S_ferredoxin-type"/>
</dbReference>
<keyword evidence="2" id="KW-0479">Metal-binding</keyword>
<dbReference type="Gene3D" id="1.10.150.120">
    <property type="entry name" value="[2Fe-2S]-binding domain"/>
    <property type="match status" value="1"/>
</dbReference>
<dbReference type="InterPro" id="IPR002888">
    <property type="entry name" value="2Fe-2S-bd"/>
</dbReference>
<organism evidence="7 8">
    <name type="scientific">Desulfomonile tiedjei</name>
    <dbReference type="NCBI Taxonomy" id="2358"/>
    <lineage>
        <taxon>Bacteria</taxon>
        <taxon>Pseudomonadati</taxon>
        <taxon>Thermodesulfobacteriota</taxon>
        <taxon>Desulfomonilia</taxon>
        <taxon>Desulfomonilales</taxon>
        <taxon>Desulfomonilaceae</taxon>
        <taxon>Desulfomonile</taxon>
    </lineage>
</organism>
<proteinExistence type="predicted"/>
<name>A0A9D6VB47_9BACT</name>
<dbReference type="GO" id="GO:0016491">
    <property type="term" value="F:oxidoreductase activity"/>
    <property type="evidence" value="ECO:0007669"/>
    <property type="project" value="UniProtKB-KW"/>
</dbReference>
<protein>
    <submittedName>
        <fullName evidence="7">(2Fe-2S)-binding protein</fullName>
    </submittedName>
</protein>
<keyword evidence="4" id="KW-0408">Iron</keyword>
<dbReference type="Gene3D" id="3.10.20.30">
    <property type="match status" value="1"/>
</dbReference>
<evidence type="ECO:0000256" key="1">
    <source>
        <dbReference type="ARBA" id="ARBA00022714"/>
    </source>
</evidence>
<reference evidence="7" key="1">
    <citation type="submission" date="2020-07" db="EMBL/GenBank/DDBJ databases">
        <title>Huge and variable diversity of episymbiotic CPR bacteria and DPANN archaea in groundwater ecosystems.</title>
        <authorList>
            <person name="He C.Y."/>
            <person name="Keren R."/>
            <person name="Whittaker M."/>
            <person name="Farag I.F."/>
            <person name="Doudna J."/>
            <person name="Cate J.H.D."/>
            <person name="Banfield J.F."/>
        </authorList>
    </citation>
    <scope>NUCLEOTIDE SEQUENCE</scope>
    <source>
        <strain evidence="7">NC_groundwater_1664_Pr3_B-0.1um_52_9</strain>
    </source>
</reference>
<dbReference type="GO" id="GO:0046872">
    <property type="term" value="F:metal ion binding"/>
    <property type="evidence" value="ECO:0007669"/>
    <property type="project" value="UniProtKB-KW"/>
</dbReference>
<dbReference type="InterPro" id="IPR051452">
    <property type="entry name" value="Diverse_Oxidoreductases"/>
</dbReference>
<evidence type="ECO:0000313" key="8">
    <source>
        <dbReference type="Proteomes" id="UP000807825"/>
    </source>
</evidence>
<feature type="domain" description="2Fe-2S ferredoxin-type" evidence="6">
    <location>
        <begin position="1"/>
        <end position="76"/>
    </location>
</feature>
<dbReference type="InterPro" id="IPR036884">
    <property type="entry name" value="2Fe-2S-bd_dom_sf"/>
</dbReference>
<comment type="caution">
    <text evidence="7">The sequence shown here is derived from an EMBL/GenBank/DDBJ whole genome shotgun (WGS) entry which is preliminary data.</text>
</comment>
<evidence type="ECO:0000256" key="5">
    <source>
        <dbReference type="ARBA" id="ARBA00023014"/>
    </source>
</evidence>
<dbReference type="SUPFAM" id="SSF47741">
    <property type="entry name" value="CO dehydrogenase ISP C-domain like"/>
    <property type="match status" value="1"/>
</dbReference>
<keyword evidence="1" id="KW-0001">2Fe-2S</keyword>
<dbReference type="InterPro" id="IPR012675">
    <property type="entry name" value="Beta-grasp_dom_sf"/>
</dbReference>
<dbReference type="CDD" id="cd00207">
    <property type="entry name" value="fer2"/>
    <property type="match status" value="1"/>
</dbReference>
<dbReference type="InterPro" id="IPR036010">
    <property type="entry name" value="2Fe-2S_ferredoxin-like_sf"/>
</dbReference>
<dbReference type="AlphaFoldDB" id="A0A9D6VB47"/>
<dbReference type="PROSITE" id="PS51085">
    <property type="entry name" value="2FE2S_FER_2"/>
    <property type="match status" value="1"/>
</dbReference>
<accession>A0A9D6VB47</accession>
<dbReference type="Pfam" id="PF01799">
    <property type="entry name" value="Fer2_2"/>
    <property type="match status" value="1"/>
</dbReference>
<evidence type="ECO:0000313" key="7">
    <source>
        <dbReference type="EMBL" id="MBI5252202.1"/>
    </source>
</evidence>
<dbReference type="PROSITE" id="PS00197">
    <property type="entry name" value="2FE2S_FER_1"/>
    <property type="match status" value="1"/>
</dbReference>
<keyword evidence="3" id="KW-0560">Oxidoreductase</keyword>
<evidence type="ECO:0000256" key="2">
    <source>
        <dbReference type="ARBA" id="ARBA00022723"/>
    </source>
</evidence>
<dbReference type="GO" id="GO:0051537">
    <property type="term" value="F:2 iron, 2 sulfur cluster binding"/>
    <property type="evidence" value="ECO:0007669"/>
    <property type="project" value="UniProtKB-KW"/>
</dbReference>
<evidence type="ECO:0000259" key="6">
    <source>
        <dbReference type="PROSITE" id="PS51085"/>
    </source>
</evidence>
<dbReference type="PANTHER" id="PTHR44379:SF2">
    <property type="entry name" value="BLR6218 PROTEIN"/>
    <property type="match status" value="1"/>
</dbReference>
<gene>
    <name evidence="7" type="ORF">HY912_22135</name>
</gene>
<dbReference type="Proteomes" id="UP000807825">
    <property type="component" value="Unassembled WGS sequence"/>
</dbReference>
<dbReference type="EMBL" id="JACRDE010000578">
    <property type="protein sequence ID" value="MBI5252202.1"/>
    <property type="molecule type" value="Genomic_DNA"/>
</dbReference>
<dbReference type="InterPro" id="IPR006058">
    <property type="entry name" value="2Fe2S_fd_BS"/>
</dbReference>
<keyword evidence="5" id="KW-0411">Iron-sulfur</keyword>
<evidence type="ECO:0000256" key="3">
    <source>
        <dbReference type="ARBA" id="ARBA00023002"/>
    </source>
</evidence>
<dbReference type="Pfam" id="PF00111">
    <property type="entry name" value="Fer2"/>
    <property type="match status" value="1"/>
</dbReference>
<dbReference type="SUPFAM" id="SSF54292">
    <property type="entry name" value="2Fe-2S ferredoxin-like"/>
    <property type="match status" value="1"/>
</dbReference>
<dbReference type="PANTHER" id="PTHR44379">
    <property type="entry name" value="OXIDOREDUCTASE WITH IRON-SULFUR SUBUNIT"/>
    <property type="match status" value="1"/>
</dbReference>
<evidence type="ECO:0000256" key="4">
    <source>
        <dbReference type="ARBA" id="ARBA00023004"/>
    </source>
</evidence>